<gene>
    <name evidence="2" type="ORF">F0U83_16685</name>
</gene>
<dbReference type="EMBL" id="CP043869">
    <property type="protein sequence ID" value="QEQ98216.1"/>
    <property type="molecule type" value="Genomic_DNA"/>
</dbReference>
<keyword evidence="1" id="KW-1133">Transmembrane helix</keyword>
<feature type="transmembrane region" description="Helical" evidence="1">
    <location>
        <begin position="61"/>
        <end position="82"/>
    </location>
</feature>
<dbReference type="AlphaFoldDB" id="A0A5P1RGC6"/>
<protein>
    <submittedName>
        <fullName evidence="2">Uncharacterized protein</fullName>
    </submittedName>
</protein>
<keyword evidence="1" id="KW-0812">Transmembrane</keyword>
<evidence type="ECO:0000256" key="1">
    <source>
        <dbReference type="SAM" id="Phobius"/>
    </source>
</evidence>
<dbReference type="Proteomes" id="UP000324760">
    <property type="component" value="Chromosome"/>
</dbReference>
<keyword evidence="1" id="KW-0472">Membrane</keyword>
<dbReference type="KEGG" id="ncu:F0U83_16685"/>
<proteinExistence type="predicted"/>
<sequence>MLKLGLTLLIIPCLALMGGYMYEQSLVDDCLDIGGSFDYQNLMCDMQNKQPFIPYMARYPLFVNGGMLLSVLGVFMTVIGLYRPRR</sequence>
<keyword evidence="3" id="KW-1185">Reference proteome</keyword>
<dbReference type="OrthoDB" id="6120615at2"/>
<evidence type="ECO:0000313" key="3">
    <source>
        <dbReference type="Proteomes" id="UP000324760"/>
    </source>
</evidence>
<reference evidence="2 3" key="1">
    <citation type="journal article" date="2019" name="Biochem. Eng. J.">
        <title>Metabolic engineering of the marine bacteria Neptunomonas concharum for the production of acetoin and meso-2,3-butanediol from acetate.</title>
        <authorList>
            <person name="Li W."/>
            <person name="Pu N."/>
            <person name="Liu C.-X."/>
            <person name="Yuan Q.-P."/>
            <person name="Li Z.-J."/>
        </authorList>
    </citation>
    <scope>NUCLEOTIDE SEQUENCE [LARGE SCALE GENOMIC DNA]</scope>
    <source>
        <strain evidence="2 3">JCM17730</strain>
    </source>
</reference>
<evidence type="ECO:0000313" key="2">
    <source>
        <dbReference type="EMBL" id="QEQ98216.1"/>
    </source>
</evidence>
<accession>A0A5P1RGC6</accession>
<name>A0A5P1RGC6_9GAMM</name>
<organism evidence="2 3">
    <name type="scientific">Neptunomonas concharum</name>
    <dbReference type="NCBI Taxonomy" id="1031538"/>
    <lineage>
        <taxon>Bacteria</taxon>
        <taxon>Pseudomonadati</taxon>
        <taxon>Pseudomonadota</taxon>
        <taxon>Gammaproteobacteria</taxon>
        <taxon>Oceanospirillales</taxon>
        <taxon>Oceanospirillaceae</taxon>
        <taxon>Neptunomonas</taxon>
    </lineage>
</organism>